<gene>
    <name evidence="1" type="ORF">E2C01_089120</name>
</gene>
<comment type="caution">
    <text evidence="1">The sequence shown here is derived from an EMBL/GenBank/DDBJ whole genome shotgun (WGS) entry which is preliminary data.</text>
</comment>
<evidence type="ECO:0000313" key="1">
    <source>
        <dbReference type="EMBL" id="MPC93972.1"/>
    </source>
</evidence>
<proteinExistence type="predicted"/>
<organism evidence="1 2">
    <name type="scientific">Portunus trituberculatus</name>
    <name type="common">Swimming crab</name>
    <name type="synonym">Neptunus trituberculatus</name>
    <dbReference type="NCBI Taxonomy" id="210409"/>
    <lineage>
        <taxon>Eukaryota</taxon>
        <taxon>Metazoa</taxon>
        <taxon>Ecdysozoa</taxon>
        <taxon>Arthropoda</taxon>
        <taxon>Crustacea</taxon>
        <taxon>Multicrustacea</taxon>
        <taxon>Malacostraca</taxon>
        <taxon>Eumalacostraca</taxon>
        <taxon>Eucarida</taxon>
        <taxon>Decapoda</taxon>
        <taxon>Pleocyemata</taxon>
        <taxon>Brachyura</taxon>
        <taxon>Eubrachyura</taxon>
        <taxon>Portunoidea</taxon>
        <taxon>Portunidae</taxon>
        <taxon>Portuninae</taxon>
        <taxon>Portunus</taxon>
    </lineage>
</organism>
<sequence>MRCEGEGRLQRTVSLTASVVVKISCFLKRLHSLLPSPVRVPGHSAGPLGEWLACWGVCTEVGRCQDIYPIL</sequence>
<name>A0A5B7JCN8_PORTR</name>
<dbReference type="Proteomes" id="UP000324222">
    <property type="component" value="Unassembled WGS sequence"/>
</dbReference>
<keyword evidence="2" id="KW-1185">Reference proteome</keyword>
<accession>A0A5B7JCN8</accession>
<dbReference type="AlphaFoldDB" id="A0A5B7JCN8"/>
<reference evidence="1 2" key="1">
    <citation type="submission" date="2019-05" db="EMBL/GenBank/DDBJ databases">
        <title>Another draft genome of Portunus trituberculatus and its Hox gene families provides insights of decapod evolution.</title>
        <authorList>
            <person name="Jeong J.-H."/>
            <person name="Song I."/>
            <person name="Kim S."/>
            <person name="Choi T."/>
            <person name="Kim D."/>
            <person name="Ryu S."/>
            <person name="Kim W."/>
        </authorList>
    </citation>
    <scope>NUCLEOTIDE SEQUENCE [LARGE SCALE GENOMIC DNA]</scope>
    <source>
        <tissue evidence="1">Muscle</tissue>
    </source>
</reference>
<protein>
    <submittedName>
        <fullName evidence="1">Uncharacterized protein</fullName>
    </submittedName>
</protein>
<evidence type="ECO:0000313" key="2">
    <source>
        <dbReference type="Proteomes" id="UP000324222"/>
    </source>
</evidence>
<dbReference type="EMBL" id="VSRR010096811">
    <property type="protein sequence ID" value="MPC93972.1"/>
    <property type="molecule type" value="Genomic_DNA"/>
</dbReference>
<dbReference type="OrthoDB" id="411991at2759"/>